<keyword evidence="3 7" id="KW-0812">Transmembrane</keyword>
<dbReference type="InterPro" id="IPR003838">
    <property type="entry name" value="ABC3_permease_C"/>
</dbReference>
<feature type="transmembrane region" description="Helical" evidence="7">
    <location>
        <begin position="21"/>
        <end position="38"/>
    </location>
</feature>
<evidence type="ECO:0000259" key="8">
    <source>
        <dbReference type="Pfam" id="PF02687"/>
    </source>
</evidence>
<feature type="coiled-coil region" evidence="6">
    <location>
        <begin position="226"/>
        <end position="312"/>
    </location>
</feature>
<dbReference type="AlphaFoldDB" id="A0A380JEG3"/>
<dbReference type="EMBL" id="UHFA01000002">
    <property type="protein sequence ID" value="SUN35770.1"/>
    <property type="molecule type" value="Genomic_DNA"/>
</dbReference>
<dbReference type="OrthoDB" id="5137249at2"/>
<dbReference type="Pfam" id="PF02687">
    <property type="entry name" value="FtsX"/>
    <property type="match status" value="2"/>
</dbReference>
<feature type="transmembrane region" description="Helical" evidence="7">
    <location>
        <begin position="745"/>
        <end position="767"/>
    </location>
</feature>
<evidence type="ECO:0000313" key="10">
    <source>
        <dbReference type="Proteomes" id="UP000254082"/>
    </source>
</evidence>
<evidence type="ECO:0000256" key="6">
    <source>
        <dbReference type="SAM" id="Coils"/>
    </source>
</evidence>
<dbReference type="InterPro" id="IPR038766">
    <property type="entry name" value="Membrane_comp_ABC_pdt"/>
</dbReference>
<feature type="transmembrane region" description="Helical" evidence="7">
    <location>
        <begin position="800"/>
        <end position="819"/>
    </location>
</feature>
<dbReference type="GO" id="GO:0005886">
    <property type="term" value="C:plasma membrane"/>
    <property type="evidence" value="ECO:0007669"/>
    <property type="project" value="UniProtKB-SubCell"/>
</dbReference>
<keyword evidence="5 7" id="KW-0472">Membrane</keyword>
<gene>
    <name evidence="9" type="ORF">NCTC11391_00809</name>
</gene>
<protein>
    <submittedName>
        <fullName evidence="9">ABC transporter permease</fullName>
    </submittedName>
</protein>
<feature type="transmembrane region" description="Helical" evidence="7">
    <location>
        <begin position="839"/>
        <end position="860"/>
    </location>
</feature>
<evidence type="ECO:0000256" key="2">
    <source>
        <dbReference type="ARBA" id="ARBA00022475"/>
    </source>
</evidence>
<evidence type="ECO:0000256" key="7">
    <source>
        <dbReference type="SAM" id="Phobius"/>
    </source>
</evidence>
<reference evidence="9 10" key="1">
    <citation type="submission" date="2018-06" db="EMBL/GenBank/DDBJ databases">
        <authorList>
            <consortium name="Pathogen Informatics"/>
            <person name="Doyle S."/>
        </authorList>
    </citation>
    <scope>NUCLEOTIDE SEQUENCE [LARGE SCALE GENOMIC DNA]</scope>
    <source>
        <strain evidence="10">NCTC 11391</strain>
    </source>
</reference>
<evidence type="ECO:0000256" key="1">
    <source>
        <dbReference type="ARBA" id="ARBA00004651"/>
    </source>
</evidence>
<dbReference type="Gene3D" id="1.20.1170.10">
    <property type="match status" value="1"/>
</dbReference>
<dbReference type="PANTHER" id="PTHR30287">
    <property type="entry name" value="MEMBRANE COMPONENT OF PREDICTED ABC SUPERFAMILY METABOLITE UPTAKE TRANSPORTER"/>
    <property type="match status" value="1"/>
</dbReference>
<proteinExistence type="predicted"/>
<keyword evidence="2" id="KW-1003">Cell membrane</keyword>
<dbReference type="Proteomes" id="UP000254082">
    <property type="component" value="Unassembled WGS sequence"/>
</dbReference>
<feature type="domain" description="ABC3 transporter permease C-terminal" evidence="8">
    <location>
        <begin position="751"/>
        <end position="857"/>
    </location>
</feature>
<feature type="domain" description="ABC3 transporter permease C-terminal" evidence="8">
    <location>
        <begin position="350"/>
        <end position="466"/>
    </location>
</feature>
<name>A0A380JEG3_STRDO</name>
<organism evidence="9 10">
    <name type="scientific">Streptococcus downei MFe28</name>
    <dbReference type="NCBI Taxonomy" id="764290"/>
    <lineage>
        <taxon>Bacteria</taxon>
        <taxon>Bacillati</taxon>
        <taxon>Bacillota</taxon>
        <taxon>Bacilli</taxon>
        <taxon>Lactobacillales</taxon>
        <taxon>Streptococcaceae</taxon>
        <taxon>Streptococcus</taxon>
    </lineage>
</organism>
<keyword evidence="10" id="KW-1185">Reference proteome</keyword>
<evidence type="ECO:0000313" key="9">
    <source>
        <dbReference type="EMBL" id="SUN35770.1"/>
    </source>
</evidence>
<keyword evidence="6" id="KW-0175">Coiled coil</keyword>
<accession>A0A380JEG3</accession>
<dbReference type="PANTHER" id="PTHR30287:SF1">
    <property type="entry name" value="INNER MEMBRANE PROTEIN"/>
    <property type="match status" value="1"/>
</dbReference>
<sequence>MKKRIYWKTVWNTMLHSKGRFLSIMLLMFLGSFTFVGLKVTKPNMQKLATDYLQAHQTADLFVTAHYGFSQADQTELKNIKGADVEFGKVSDMTIEGTDDAMRVFSNSQSISTYQLERGRFPKETDEIALTSSLRKKYKIGDTLIFESSKKSNLKMKKFKIVGFINSSEIWSTLNLGSSTAGDGTLASYGIVSSSAFADNSNTLARIRYDRLKKISPFSDVYSSKINHYQDELDKLLEDNGQERLRELKKKPQEKVNQSKQALTAAKEQLQEQTRALTSASPDQQQLVQRSLAQARQTIAQKEQQIQEAQAKIDAMPKPTYTTSTRSTMLGGEGYTVYSSNADSMGNLGNIFPIVLYAVAALVTFTTMTRFVDEERTNSGLFRALGYSKQDVIRKFLIYGLVASMLGTVLGIIGGHYLLSRIVSQIFTGKMTLGSPALSFYWSYTLIAVLLALVSAVLPVYLIASRELSEKPAQLLLPKPPMRGAKIFLERIGFIWNRLSFTHKVTVRNIFRYKQRMLMTIFGVAGSVALLFAGLGIQSSLGKVIREQFTQLTPYHLVVMKKETDEKDKPLSDFLKSKEVDSYQSLYYTHLTEEIPQLKDRQSIALMVTNRTDFDGFVQLKDANSNRTLTLPKTGVLISEKLARFYKVQAGETFRLKDSDGKERRVKVAAVVKMNAGHYLFMSQSAYQDIFGEKPDNNAYFINLKDDSASQIKDVSTELLAMNSVVSVTQNTSRMKMIKTIVTSLNAAMTVLVIITVLLAIVILYNLTNINIAERLRELSTIKVLGFFNREVTLYIYRETIVLSLIGIVLGLGAGRYLHQSIMEMIGSDNVSFGTVVDETVYVIPIIFIGLILVGLGLIVHRRLKNLDMLEALQSVE</sequence>
<evidence type="ECO:0000256" key="3">
    <source>
        <dbReference type="ARBA" id="ARBA00022692"/>
    </source>
</evidence>
<feature type="transmembrane region" description="Helical" evidence="7">
    <location>
        <begin position="351"/>
        <end position="372"/>
    </location>
</feature>
<dbReference type="RefSeq" id="WP_004219387.1">
    <property type="nucleotide sequence ID" value="NZ_UHFA01000002.1"/>
</dbReference>
<feature type="transmembrane region" description="Helical" evidence="7">
    <location>
        <begin position="517"/>
        <end position="537"/>
    </location>
</feature>
<feature type="transmembrane region" description="Helical" evidence="7">
    <location>
        <begin position="439"/>
        <end position="464"/>
    </location>
</feature>
<feature type="transmembrane region" description="Helical" evidence="7">
    <location>
        <begin position="396"/>
        <end position="419"/>
    </location>
</feature>
<evidence type="ECO:0000256" key="5">
    <source>
        <dbReference type="ARBA" id="ARBA00023136"/>
    </source>
</evidence>
<comment type="subcellular location">
    <subcellularLocation>
        <location evidence="1">Cell membrane</location>
        <topology evidence="1">Multi-pass membrane protein</topology>
    </subcellularLocation>
</comment>
<evidence type="ECO:0000256" key="4">
    <source>
        <dbReference type="ARBA" id="ARBA00022989"/>
    </source>
</evidence>
<keyword evidence="4 7" id="KW-1133">Transmembrane helix</keyword>